<evidence type="ECO:0000256" key="2">
    <source>
        <dbReference type="ARBA" id="ARBA00022692"/>
    </source>
</evidence>
<dbReference type="GO" id="GO:0016020">
    <property type="term" value="C:membrane"/>
    <property type="evidence" value="ECO:0007669"/>
    <property type="project" value="UniProtKB-SubCell"/>
</dbReference>
<keyword evidence="8" id="KW-1185">Reference proteome</keyword>
<dbReference type="Proteomes" id="UP000270021">
    <property type="component" value="Chromosome"/>
</dbReference>
<feature type="domain" description="Methylamine utilisation protein MauE" evidence="6">
    <location>
        <begin position="5"/>
        <end position="123"/>
    </location>
</feature>
<name>A0A3S8Z6X2_9ACTO</name>
<evidence type="ECO:0000256" key="1">
    <source>
        <dbReference type="ARBA" id="ARBA00004141"/>
    </source>
</evidence>
<dbReference type="RefSeq" id="WP_126038395.1">
    <property type="nucleotide sequence ID" value="NZ_CP034438.1"/>
</dbReference>
<dbReference type="Pfam" id="PF07291">
    <property type="entry name" value="MauE"/>
    <property type="match status" value="1"/>
</dbReference>
<dbReference type="InterPro" id="IPR009908">
    <property type="entry name" value="Methylamine_util_MauE"/>
</dbReference>
<accession>A0A3S8Z6X2</accession>
<keyword evidence="3 5" id="KW-1133">Transmembrane helix</keyword>
<gene>
    <name evidence="7" type="ORF">EJO69_01715</name>
</gene>
<feature type="transmembrane region" description="Helical" evidence="5">
    <location>
        <begin position="43"/>
        <end position="62"/>
    </location>
</feature>
<dbReference type="GO" id="GO:0030416">
    <property type="term" value="P:methylamine metabolic process"/>
    <property type="evidence" value="ECO:0007669"/>
    <property type="project" value="InterPro"/>
</dbReference>
<evidence type="ECO:0000313" key="7">
    <source>
        <dbReference type="EMBL" id="AZN29156.1"/>
    </source>
</evidence>
<organism evidence="7 8">
    <name type="scientific">Flaviflexus salsibiostraticola</name>
    <dbReference type="NCBI Taxonomy" id="1282737"/>
    <lineage>
        <taxon>Bacteria</taxon>
        <taxon>Bacillati</taxon>
        <taxon>Actinomycetota</taxon>
        <taxon>Actinomycetes</taxon>
        <taxon>Actinomycetales</taxon>
        <taxon>Actinomycetaceae</taxon>
        <taxon>Flaviflexus</taxon>
    </lineage>
</organism>
<reference evidence="7 8" key="1">
    <citation type="submission" date="2018-12" db="EMBL/GenBank/DDBJ databases">
        <title>Complete genome sequence of Flaviflexus salsibiostraticola KCTC 33148.</title>
        <authorList>
            <person name="Bae J.-W."/>
        </authorList>
    </citation>
    <scope>NUCLEOTIDE SEQUENCE [LARGE SCALE GENOMIC DNA]</scope>
    <source>
        <strain evidence="7 8">KCTC 33148</strain>
    </source>
</reference>
<dbReference type="EMBL" id="CP034438">
    <property type="protein sequence ID" value="AZN29156.1"/>
    <property type="molecule type" value="Genomic_DNA"/>
</dbReference>
<evidence type="ECO:0000313" key="8">
    <source>
        <dbReference type="Proteomes" id="UP000270021"/>
    </source>
</evidence>
<comment type="subcellular location">
    <subcellularLocation>
        <location evidence="1">Membrane</location>
        <topology evidence="1">Multi-pass membrane protein</topology>
    </subcellularLocation>
</comment>
<keyword evidence="2 5" id="KW-0812">Transmembrane</keyword>
<evidence type="ECO:0000256" key="4">
    <source>
        <dbReference type="ARBA" id="ARBA00023136"/>
    </source>
</evidence>
<proteinExistence type="predicted"/>
<dbReference type="AlphaFoldDB" id="A0A3S8Z6X2"/>
<dbReference type="OrthoDB" id="9889045at2"/>
<evidence type="ECO:0000256" key="5">
    <source>
        <dbReference type="SAM" id="Phobius"/>
    </source>
</evidence>
<evidence type="ECO:0000256" key="3">
    <source>
        <dbReference type="ARBA" id="ARBA00022989"/>
    </source>
</evidence>
<sequence>MSLAALAWAAILAVAAALAAPGMPGSMLRSMRDLALPAPLMRPLVAWAHLLVQLTLALGLVLAPRPLSWLFTIGGVVLACIYLVTVWRARGHECRCLSRTPHRIGPATIVRNVSLLVLAVLSLGSEGIAGVALDDWPALIPLTVAVVAEAAARRTA</sequence>
<feature type="transmembrane region" description="Helical" evidence="5">
    <location>
        <begin position="69"/>
        <end position="89"/>
    </location>
</feature>
<protein>
    <recommendedName>
        <fullName evidence="6">Methylamine utilisation protein MauE domain-containing protein</fullName>
    </recommendedName>
</protein>
<evidence type="ECO:0000259" key="6">
    <source>
        <dbReference type="Pfam" id="PF07291"/>
    </source>
</evidence>
<keyword evidence="4 5" id="KW-0472">Membrane</keyword>
<dbReference type="KEGG" id="fsl:EJO69_01715"/>